<reference evidence="1" key="1">
    <citation type="submission" date="2020-07" db="EMBL/GenBank/DDBJ databases">
        <authorList>
            <person name="Nazaruddin N."/>
        </authorList>
    </citation>
    <scope>NUCLEOTIDE SEQUENCE</scope>
</reference>
<name>A0A6V7GWH3_9HYME</name>
<proteinExistence type="predicted"/>
<sequence length="60" mass="6733">ITRDSSHEKYIKKCTSAGNKKITHGCALCALYLKLHQTVGNEFLRFNSCLSGWYLPIGTD</sequence>
<feature type="non-terminal residue" evidence="1">
    <location>
        <position position="1"/>
    </location>
</feature>
<gene>
    <name evidence="1" type="ORF">MHI_LOCUS55027</name>
</gene>
<accession>A0A6V7GWH3</accession>
<dbReference type="AlphaFoldDB" id="A0A6V7GWH3"/>
<keyword evidence="2" id="KW-1185">Reference proteome</keyword>
<organism evidence="1 2">
    <name type="scientific">Heterotrigona itama</name>
    <dbReference type="NCBI Taxonomy" id="395501"/>
    <lineage>
        <taxon>Eukaryota</taxon>
        <taxon>Metazoa</taxon>
        <taxon>Ecdysozoa</taxon>
        <taxon>Arthropoda</taxon>
        <taxon>Hexapoda</taxon>
        <taxon>Insecta</taxon>
        <taxon>Pterygota</taxon>
        <taxon>Neoptera</taxon>
        <taxon>Endopterygota</taxon>
        <taxon>Hymenoptera</taxon>
        <taxon>Apocrita</taxon>
        <taxon>Aculeata</taxon>
        <taxon>Apoidea</taxon>
        <taxon>Anthophila</taxon>
        <taxon>Apidae</taxon>
        <taxon>Heterotrigona</taxon>
    </lineage>
</organism>
<dbReference type="Proteomes" id="UP000752696">
    <property type="component" value="Unassembled WGS sequence"/>
</dbReference>
<dbReference type="EMBL" id="CAJDYZ010000810">
    <property type="protein sequence ID" value="CAD1468593.1"/>
    <property type="molecule type" value="Genomic_DNA"/>
</dbReference>
<protein>
    <submittedName>
        <fullName evidence="1">Uncharacterized protein</fullName>
    </submittedName>
</protein>
<comment type="caution">
    <text evidence="1">The sequence shown here is derived from an EMBL/GenBank/DDBJ whole genome shotgun (WGS) entry which is preliminary data.</text>
</comment>
<evidence type="ECO:0000313" key="1">
    <source>
        <dbReference type="EMBL" id="CAD1468593.1"/>
    </source>
</evidence>
<evidence type="ECO:0000313" key="2">
    <source>
        <dbReference type="Proteomes" id="UP000752696"/>
    </source>
</evidence>